<reference evidence="1 2" key="1">
    <citation type="submission" date="2021-03" db="EMBL/GenBank/DDBJ databases">
        <title>Genome sequencing of Marinobacter sp. LPB0319.</title>
        <authorList>
            <person name="Kim J."/>
        </authorList>
    </citation>
    <scope>NUCLEOTIDE SEQUENCE [LARGE SCALE GENOMIC DNA]</scope>
    <source>
        <strain evidence="1 2">LPB0319</strain>
    </source>
</reference>
<dbReference type="RefSeq" id="WP_206644743.1">
    <property type="nucleotide sequence ID" value="NZ_CP071247.1"/>
</dbReference>
<dbReference type="Proteomes" id="UP000663555">
    <property type="component" value="Chromosome"/>
</dbReference>
<dbReference type="Pfam" id="PF15428">
    <property type="entry name" value="Imm26"/>
    <property type="match status" value="1"/>
</dbReference>
<dbReference type="InterPro" id="IPR029278">
    <property type="entry name" value="Imm26"/>
</dbReference>
<dbReference type="EMBL" id="CP071247">
    <property type="protein sequence ID" value="QSP95504.1"/>
    <property type="molecule type" value="Genomic_DNA"/>
</dbReference>
<evidence type="ECO:0000313" key="2">
    <source>
        <dbReference type="Proteomes" id="UP000663555"/>
    </source>
</evidence>
<gene>
    <name evidence="1" type="ORF">LPB19_03545</name>
</gene>
<protein>
    <submittedName>
        <fullName evidence="1">Uncharacterized protein</fullName>
    </submittedName>
</protein>
<organism evidence="1 2">
    <name type="scientific">Marinobacter salinisoli</name>
    <dbReference type="NCBI Taxonomy" id="2769486"/>
    <lineage>
        <taxon>Bacteria</taxon>
        <taxon>Pseudomonadati</taxon>
        <taxon>Pseudomonadota</taxon>
        <taxon>Gammaproteobacteria</taxon>
        <taxon>Pseudomonadales</taxon>
        <taxon>Marinobacteraceae</taxon>
        <taxon>Marinobacter</taxon>
    </lineage>
</organism>
<sequence>MSRIIVKPGNVYSVPLGDGSYCYAQALESPEFAFFDVATKTELSVQEAISYPLMFRIWVHKSALKTWKSLGKAPVSDSLSKQVLRFKQDALTGKLNIYINGQETPATLEQVQGLECAAVWEGSHILSRISDHLAGRENKWVASMQPRLRG</sequence>
<evidence type="ECO:0000313" key="1">
    <source>
        <dbReference type="EMBL" id="QSP95504.1"/>
    </source>
</evidence>
<name>A0ABX7MVT4_9GAMM</name>
<keyword evidence="2" id="KW-1185">Reference proteome</keyword>
<accession>A0ABX7MVT4</accession>
<proteinExistence type="predicted"/>